<organism evidence="6 7">
    <name type="scientific">Arsenicicoccus piscis</name>
    <dbReference type="NCBI Taxonomy" id="673954"/>
    <lineage>
        <taxon>Bacteria</taxon>
        <taxon>Bacillati</taxon>
        <taxon>Actinomycetota</taxon>
        <taxon>Actinomycetes</taxon>
        <taxon>Micrococcales</taxon>
        <taxon>Intrasporangiaceae</taxon>
        <taxon>Arsenicicoccus</taxon>
    </lineage>
</organism>
<dbReference type="Pfam" id="PF12833">
    <property type="entry name" value="HTH_18"/>
    <property type="match status" value="1"/>
</dbReference>
<dbReference type="PROSITE" id="PS00041">
    <property type="entry name" value="HTH_ARAC_FAMILY_1"/>
    <property type="match status" value="1"/>
</dbReference>
<dbReference type="InterPro" id="IPR009057">
    <property type="entry name" value="Homeodomain-like_sf"/>
</dbReference>
<keyword evidence="7" id="KW-1185">Reference proteome</keyword>
<dbReference type="InterPro" id="IPR018062">
    <property type="entry name" value="HTH_AraC-typ_CS"/>
</dbReference>
<dbReference type="RefSeq" id="WP_284284925.1">
    <property type="nucleotide sequence ID" value="NZ_BSUJ01000001.1"/>
</dbReference>
<feature type="domain" description="HTH araC/xylS-type" evidence="5">
    <location>
        <begin position="180"/>
        <end position="275"/>
    </location>
</feature>
<evidence type="ECO:0000256" key="1">
    <source>
        <dbReference type="ARBA" id="ARBA00023015"/>
    </source>
</evidence>
<dbReference type="InterPro" id="IPR018060">
    <property type="entry name" value="HTH_AraC"/>
</dbReference>
<dbReference type="SUPFAM" id="SSF46689">
    <property type="entry name" value="Homeodomain-like"/>
    <property type="match status" value="1"/>
</dbReference>
<evidence type="ECO:0000256" key="4">
    <source>
        <dbReference type="SAM" id="MobiDB-lite"/>
    </source>
</evidence>
<evidence type="ECO:0000313" key="7">
    <source>
        <dbReference type="Proteomes" id="UP001157109"/>
    </source>
</evidence>
<comment type="caution">
    <text evidence="6">The sequence shown here is derived from an EMBL/GenBank/DDBJ whole genome shotgun (WGS) entry which is preliminary data.</text>
</comment>
<name>A0ABQ6HU45_9MICO</name>
<protein>
    <recommendedName>
        <fullName evidence="5">HTH araC/xylS-type domain-containing protein</fullName>
    </recommendedName>
</protein>
<keyword evidence="2" id="KW-0238">DNA-binding</keyword>
<dbReference type="EMBL" id="BSUJ01000001">
    <property type="protein sequence ID" value="GMA21571.1"/>
    <property type="molecule type" value="Genomic_DNA"/>
</dbReference>
<reference evidence="7" key="1">
    <citation type="journal article" date="2019" name="Int. J. Syst. Evol. Microbiol.">
        <title>The Global Catalogue of Microorganisms (GCM) 10K type strain sequencing project: providing services to taxonomists for standard genome sequencing and annotation.</title>
        <authorList>
            <consortium name="The Broad Institute Genomics Platform"/>
            <consortium name="The Broad Institute Genome Sequencing Center for Infectious Disease"/>
            <person name="Wu L."/>
            <person name="Ma J."/>
        </authorList>
    </citation>
    <scope>NUCLEOTIDE SEQUENCE [LARGE SCALE GENOMIC DNA]</scope>
    <source>
        <strain evidence="7">NBRC 105830</strain>
    </source>
</reference>
<dbReference type="Proteomes" id="UP001157109">
    <property type="component" value="Unassembled WGS sequence"/>
</dbReference>
<accession>A0ABQ6HU45</accession>
<sequence length="318" mass="35263">MAGLEDSRQVRPSTARARDDIERAHLRDPADRTFEIYRYAPPEELSCWIRRYWIPVWDVPEPAGREQKVLQYPVTLAVVSSTYAHFIGPQRGLSTNVLAGRGWAFGVMLAPAAGALLLGTSVSELTDRRVPLETIAALAELPDRLRQIMSEDPSAVAAHEAGRRLVEERLRTLGDPDQESRLVNALVTAVEDDPGLTSVGQLCERFGLTERTVQRLTARRLGLSPLWLIRRRRLHEAAERLRERPRNLADVAAELGYADQAHFSRDFRTATGMTPGSSPGCRPQGQRPDPTVRSRKARISAVTSSRLVSLSSSCRASG</sequence>
<evidence type="ECO:0000256" key="3">
    <source>
        <dbReference type="ARBA" id="ARBA00023163"/>
    </source>
</evidence>
<feature type="region of interest" description="Disordered" evidence="4">
    <location>
        <begin position="268"/>
        <end position="304"/>
    </location>
</feature>
<keyword evidence="3" id="KW-0804">Transcription</keyword>
<proteinExistence type="predicted"/>
<evidence type="ECO:0000313" key="6">
    <source>
        <dbReference type="EMBL" id="GMA21571.1"/>
    </source>
</evidence>
<dbReference type="SMART" id="SM00342">
    <property type="entry name" value="HTH_ARAC"/>
    <property type="match status" value="1"/>
</dbReference>
<evidence type="ECO:0000256" key="2">
    <source>
        <dbReference type="ARBA" id="ARBA00023125"/>
    </source>
</evidence>
<gene>
    <name evidence="6" type="ORF">GCM10025862_35920</name>
</gene>
<dbReference type="PROSITE" id="PS01124">
    <property type="entry name" value="HTH_ARAC_FAMILY_2"/>
    <property type="match status" value="1"/>
</dbReference>
<dbReference type="PANTHER" id="PTHR46796">
    <property type="entry name" value="HTH-TYPE TRANSCRIPTIONAL ACTIVATOR RHAS-RELATED"/>
    <property type="match status" value="1"/>
</dbReference>
<dbReference type="InterPro" id="IPR050204">
    <property type="entry name" value="AraC_XylS_family_regulators"/>
</dbReference>
<dbReference type="Gene3D" id="1.10.10.60">
    <property type="entry name" value="Homeodomain-like"/>
    <property type="match status" value="1"/>
</dbReference>
<dbReference type="Pfam" id="PF20240">
    <property type="entry name" value="DUF6597"/>
    <property type="match status" value="1"/>
</dbReference>
<evidence type="ECO:0000259" key="5">
    <source>
        <dbReference type="PROSITE" id="PS01124"/>
    </source>
</evidence>
<keyword evidence="1" id="KW-0805">Transcription regulation</keyword>
<dbReference type="InterPro" id="IPR046532">
    <property type="entry name" value="DUF6597"/>
</dbReference>